<comment type="subcellular location">
    <subcellularLocation>
        <location evidence="1">Cell membrane</location>
        <topology evidence="1">Multi-pass membrane protein</topology>
    </subcellularLocation>
</comment>
<feature type="transmembrane region" description="Helical" evidence="7">
    <location>
        <begin position="389"/>
        <end position="411"/>
    </location>
</feature>
<dbReference type="RefSeq" id="WP_152234159.1">
    <property type="nucleotide sequence ID" value="NZ_JBHSKZ010000027.1"/>
</dbReference>
<accession>A0A6I1GJ07</accession>
<feature type="transmembrane region" description="Helical" evidence="7">
    <location>
        <begin position="157"/>
        <end position="177"/>
    </location>
</feature>
<dbReference type="AlphaFoldDB" id="A0A6I1GJ07"/>
<feature type="transmembrane region" description="Helical" evidence="7">
    <location>
        <begin position="355"/>
        <end position="377"/>
    </location>
</feature>
<dbReference type="PROSITE" id="PS50850">
    <property type="entry name" value="MFS"/>
    <property type="match status" value="1"/>
</dbReference>
<keyword evidence="6 7" id="KW-0472">Membrane</keyword>
<dbReference type="PANTHER" id="PTHR43266:SF10">
    <property type="entry name" value="BACILYSIN EXPORTER BACE-RELATED"/>
    <property type="match status" value="1"/>
</dbReference>
<feature type="transmembrane region" description="Helical" evidence="7">
    <location>
        <begin position="417"/>
        <end position="436"/>
    </location>
</feature>
<keyword evidence="5 7" id="KW-1133">Transmembrane helix</keyword>
<dbReference type="Proteomes" id="UP000441772">
    <property type="component" value="Unassembled WGS sequence"/>
</dbReference>
<evidence type="ECO:0000313" key="9">
    <source>
        <dbReference type="EMBL" id="KAB7790702.1"/>
    </source>
</evidence>
<keyword evidence="3" id="KW-1003">Cell membrane</keyword>
<gene>
    <name evidence="9" type="ORF">F7D09_0808</name>
</gene>
<evidence type="ECO:0000256" key="5">
    <source>
        <dbReference type="ARBA" id="ARBA00022989"/>
    </source>
</evidence>
<feature type="transmembrane region" description="Helical" evidence="7">
    <location>
        <begin position="57"/>
        <end position="79"/>
    </location>
</feature>
<feature type="transmembrane region" description="Helical" evidence="7">
    <location>
        <begin position="254"/>
        <end position="276"/>
    </location>
</feature>
<feature type="transmembrane region" description="Helical" evidence="7">
    <location>
        <begin position="183"/>
        <end position="203"/>
    </location>
</feature>
<dbReference type="SUPFAM" id="SSF103473">
    <property type="entry name" value="MFS general substrate transporter"/>
    <property type="match status" value="1"/>
</dbReference>
<dbReference type="Pfam" id="PF07690">
    <property type="entry name" value="MFS_1"/>
    <property type="match status" value="1"/>
</dbReference>
<evidence type="ECO:0000259" key="8">
    <source>
        <dbReference type="PROSITE" id="PS50850"/>
    </source>
</evidence>
<dbReference type="GO" id="GO:0005886">
    <property type="term" value="C:plasma membrane"/>
    <property type="evidence" value="ECO:0007669"/>
    <property type="project" value="UniProtKB-SubCell"/>
</dbReference>
<dbReference type="InterPro" id="IPR036259">
    <property type="entry name" value="MFS_trans_sf"/>
</dbReference>
<comment type="caution">
    <text evidence="9">The sequence shown here is derived from an EMBL/GenBank/DDBJ whole genome shotgun (WGS) entry which is preliminary data.</text>
</comment>
<dbReference type="GO" id="GO:0022857">
    <property type="term" value="F:transmembrane transporter activity"/>
    <property type="evidence" value="ECO:0007669"/>
    <property type="project" value="InterPro"/>
</dbReference>
<dbReference type="Gene3D" id="1.20.1250.20">
    <property type="entry name" value="MFS general substrate transporter like domains"/>
    <property type="match status" value="1"/>
</dbReference>
<feature type="transmembrane region" description="Helical" evidence="7">
    <location>
        <begin position="28"/>
        <end position="51"/>
    </location>
</feature>
<feature type="transmembrane region" description="Helical" evidence="7">
    <location>
        <begin position="91"/>
        <end position="111"/>
    </location>
</feature>
<dbReference type="PANTHER" id="PTHR43266">
    <property type="entry name" value="MACROLIDE-EFFLUX PROTEIN"/>
    <property type="match status" value="1"/>
</dbReference>
<evidence type="ECO:0000256" key="7">
    <source>
        <dbReference type="SAM" id="Phobius"/>
    </source>
</evidence>
<protein>
    <submittedName>
        <fullName evidence="9">Transporter, major facilitator family protein</fullName>
    </submittedName>
</protein>
<dbReference type="EMBL" id="WBVT01000008">
    <property type="protein sequence ID" value="KAB7790702.1"/>
    <property type="molecule type" value="Genomic_DNA"/>
</dbReference>
<reference evidence="9 10" key="1">
    <citation type="submission" date="2019-09" db="EMBL/GenBank/DDBJ databases">
        <title>Characterization of the phylogenetic diversity of two novel species belonging to the genus Bifidobacterium: Bifidobacterium cebidarum sp. nov. and Bifidobacterium leontopitheci sp. nov.</title>
        <authorList>
            <person name="Lugli G.A."/>
            <person name="Duranti S."/>
            <person name="Milani C."/>
            <person name="Turroni F."/>
            <person name="Ventura M."/>
        </authorList>
    </citation>
    <scope>NUCLEOTIDE SEQUENCE [LARGE SCALE GENOMIC DNA]</scope>
    <source>
        <strain evidence="9 10">LMG 31471</strain>
    </source>
</reference>
<evidence type="ECO:0000256" key="3">
    <source>
        <dbReference type="ARBA" id="ARBA00022475"/>
    </source>
</evidence>
<feature type="transmembrane region" description="Helical" evidence="7">
    <location>
        <begin position="304"/>
        <end position="322"/>
    </location>
</feature>
<dbReference type="CDD" id="cd06173">
    <property type="entry name" value="MFS_MefA_like"/>
    <property type="match status" value="1"/>
</dbReference>
<sequence length="446" mass="47471">MSQTKPSISSFIPEPDPRERGWKRHVTLLLAGQAFSLLGSNIVQYALWWWIVLQAKSGWSMLLATLFGVLPQSVVSIFGGSLADRHSRKPLIMLPDLIIAGVTVILSFAFANGWASLTMLFVVLFIRSAGGGIQTPAIQSFIPDITPTSRLLRVNSIYGMINSANMLVAPAVAAVLINVMPLWSILLIDVTTAVIGVGFVALIRVPSGGKRNVAADGSTAPRTATGLASVFRRAFADLKTGLAYTMRIPRLKGVVVGDALASFVAGAPMNLTLLLMTREYAGIDLNLGFVNLTTASDKLAANELSWSAGMLLGGLVMSTIGVRRVHDNMRTVAFGFGVCGLTIVGLGVVPDLLGYLIVNLLCGMSWGVCAGPLRTVIQTEADPSMVGRVFGLDTTFATLGMPLGMLVFAPLADVMPVTWVLVIGGLLALPVAWYVFALSKREVQTR</sequence>
<organism evidence="9 10">
    <name type="scientific">Bifidobacterium leontopitheci</name>
    <dbReference type="NCBI Taxonomy" id="2650774"/>
    <lineage>
        <taxon>Bacteria</taxon>
        <taxon>Bacillati</taxon>
        <taxon>Actinomycetota</taxon>
        <taxon>Actinomycetes</taxon>
        <taxon>Bifidobacteriales</taxon>
        <taxon>Bifidobacteriaceae</taxon>
        <taxon>Bifidobacterium</taxon>
    </lineage>
</organism>
<dbReference type="InterPro" id="IPR011701">
    <property type="entry name" value="MFS"/>
</dbReference>
<evidence type="ECO:0000256" key="4">
    <source>
        <dbReference type="ARBA" id="ARBA00022692"/>
    </source>
</evidence>
<feature type="transmembrane region" description="Helical" evidence="7">
    <location>
        <begin position="331"/>
        <end position="349"/>
    </location>
</feature>
<keyword evidence="2" id="KW-0813">Transport</keyword>
<evidence type="ECO:0000256" key="1">
    <source>
        <dbReference type="ARBA" id="ARBA00004651"/>
    </source>
</evidence>
<keyword evidence="4 7" id="KW-0812">Transmembrane</keyword>
<dbReference type="InterPro" id="IPR020846">
    <property type="entry name" value="MFS_dom"/>
</dbReference>
<proteinExistence type="predicted"/>
<evidence type="ECO:0000256" key="6">
    <source>
        <dbReference type="ARBA" id="ARBA00023136"/>
    </source>
</evidence>
<evidence type="ECO:0000313" key="10">
    <source>
        <dbReference type="Proteomes" id="UP000441772"/>
    </source>
</evidence>
<name>A0A6I1GJ07_9BIFI</name>
<keyword evidence="10" id="KW-1185">Reference proteome</keyword>
<feature type="domain" description="Major facilitator superfamily (MFS) profile" evidence="8">
    <location>
        <begin position="254"/>
        <end position="446"/>
    </location>
</feature>
<evidence type="ECO:0000256" key="2">
    <source>
        <dbReference type="ARBA" id="ARBA00022448"/>
    </source>
</evidence>